<feature type="region of interest" description="Disordered" evidence="6">
    <location>
        <begin position="1"/>
        <end position="66"/>
    </location>
</feature>
<feature type="compositionally biased region" description="Basic and acidic residues" evidence="6">
    <location>
        <begin position="22"/>
        <end position="46"/>
    </location>
</feature>
<keyword evidence="8" id="KW-1185">Reference proteome</keyword>
<protein>
    <recommendedName>
        <fullName evidence="3 4">Protein GrpE</fullName>
    </recommendedName>
    <alternativeName>
        <fullName evidence="3">HSP-70 cofactor</fullName>
    </alternativeName>
</protein>
<dbReference type="PANTHER" id="PTHR21237">
    <property type="entry name" value="GRPE PROTEIN"/>
    <property type="match status" value="1"/>
</dbReference>
<evidence type="ECO:0000256" key="2">
    <source>
        <dbReference type="ARBA" id="ARBA00023186"/>
    </source>
</evidence>
<organism evidence="7 8">
    <name type="scientific">Allohahella marinimesophila</name>
    <dbReference type="NCBI Taxonomy" id="1054972"/>
    <lineage>
        <taxon>Bacteria</taxon>
        <taxon>Pseudomonadati</taxon>
        <taxon>Pseudomonadota</taxon>
        <taxon>Gammaproteobacteria</taxon>
        <taxon>Oceanospirillales</taxon>
        <taxon>Hahellaceae</taxon>
        <taxon>Allohahella</taxon>
    </lineage>
</organism>
<dbReference type="InterPro" id="IPR009012">
    <property type="entry name" value="GrpE_head"/>
</dbReference>
<evidence type="ECO:0000256" key="5">
    <source>
        <dbReference type="RuleBase" id="RU004478"/>
    </source>
</evidence>
<dbReference type="CDD" id="cd00446">
    <property type="entry name" value="GrpE"/>
    <property type="match status" value="1"/>
</dbReference>
<comment type="subunit">
    <text evidence="3">Homodimer.</text>
</comment>
<dbReference type="SUPFAM" id="SSF51064">
    <property type="entry name" value="Head domain of nucleotide exchange factor GrpE"/>
    <property type="match status" value="1"/>
</dbReference>
<comment type="caution">
    <text evidence="7">The sequence shown here is derived from an EMBL/GenBank/DDBJ whole genome shotgun (WGS) entry which is preliminary data.</text>
</comment>
<dbReference type="PANTHER" id="PTHR21237:SF23">
    <property type="entry name" value="GRPE PROTEIN HOMOLOG, MITOCHONDRIAL"/>
    <property type="match status" value="1"/>
</dbReference>
<accession>A0ABP7Q1H8</accession>
<reference evidence="8" key="1">
    <citation type="journal article" date="2019" name="Int. J. Syst. Evol. Microbiol.">
        <title>The Global Catalogue of Microorganisms (GCM) 10K type strain sequencing project: providing services to taxonomists for standard genome sequencing and annotation.</title>
        <authorList>
            <consortium name="The Broad Institute Genomics Platform"/>
            <consortium name="The Broad Institute Genome Sequencing Center for Infectious Disease"/>
            <person name="Wu L."/>
            <person name="Ma J."/>
        </authorList>
    </citation>
    <scope>NUCLEOTIDE SEQUENCE [LARGE SCALE GENOMIC DNA]</scope>
    <source>
        <strain evidence="8">JCM 17555</strain>
    </source>
</reference>
<dbReference type="NCBIfam" id="NF010748">
    <property type="entry name" value="PRK14150.1"/>
    <property type="match status" value="1"/>
</dbReference>
<evidence type="ECO:0000256" key="4">
    <source>
        <dbReference type="RuleBase" id="RU000639"/>
    </source>
</evidence>
<dbReference type="InterPro" id="IPR000740">
    <property type="entry name" value="GrpE"/>
</dbReference>
<keyword evidence="2 3" id="KW-0143">Chaperone</keyword>
<evidence type="ECO:0000313" key="7">
    <source>
        <dbReference type="EMBL" id="GAA3974962.1"/>
    </source>
</evidence>
<dbReference type="Gene3D" id="2.30.22.10">
    <property type="entry name" value="Head domain of nucleotide exchange factor GrpE"/>
    <property type="match status" value="1"/>
</dbReference>
<evidence type="ECO:0000313" key="8">
    <source>
        <dbReference type="Proteomes" id="UP001501337"/>
    </source>
</evidence>
<dbReference type="Proteomes" id="UP001501337">
    <property type="component" value="Unassembled WGS sequence"/>
</dbReference>
<comment type="subcellular location">
    <subcellularLocation>
        <location evidence="3">Cytoplasm</location>
    </subcellularLocation>
</comment>
<keyword evidence="3 4" id="KW-0346">Stress response</keyword>
<dbReference type="InterPro" id="IPR013805">
    <property type="entry name" value="GrpE_CC"/>
</dbReference>
<dbReference type="Pfam" id="PF01025">
    <property type="entry name" value="GrpE"/>
    <property type="match status" value="1"/>
</dbReference>
<comment type="function">
    <text evidence="3 4">Participates actively in the response to hyperosmotic and heat shock by preventing the aggregation of stress-denatured proteins, in association with DnaK and GrpE. It is the nucleotide exchange factor for DnaK and may function as a thermosensor. Unfolded proteins bind initially to DnaJ; upon interaction with the DnaJ-bound protein, DnaK hydrolyzes its bound ATP, resulting in the formation of a stable complex. GrpE releases ADP from DnaK; ATP binding to DnaK triggers the release of the substrate protein, thus completing the reaction cycle. Several rounds of ATP-dependent interactions between DnaJ, DnaK and GrpE are required for fully efficient folding.</text>
</comment>
<dbReference type="PRINTS" id="PR00773">
    <property type="entry name" value="GRPEPROTEIN"/>
</dbReference>
<dbReference type="NCBIfam" id="NF010737">
    <property type="entry name" value="PRK14139.1"/>
    <property type="match status" value="1"/>
</dbReference>
<keyword evidence="3" id="KW-0963">Cytoplasm</keyword>
<comment type="similarity">
    <text evidence="1 3 5">Belongs to the GrpE family.</text>
</comment>
<evidence type="ECO:0000256" key="6">
    <source>
        <dbReference type="SAM" id="MobiDB-lite"/>
    </source>
</evidence>
<gene>
    <name evidence="3 7" type="primary">grpE</name>
    <name evidence="7" type="ORF">GCM10022278_34940</name>
</gene>
<dbReference type="RefSeq" id="WP_344808794.1">
    <property type="nucleotide sequence ID" value="NZ_BAABBO010000018.1"/>
</dbReference>
<dbReference type="PROSITE" id="PS01071">
    <property type="entry name" value="GRPE"/>
    <property type="match status" value="1"/>
</dbReference>
<dbReference type="SUPFAM" id="SSF58014">
    <property type="entry name" value="Coiled-coil domain of nucleotide exchange factor GrpE"/>
    <property type="match status" value="1"/>
</dbReference>
<name>A0ABP7Q1H8_9GAMM</name>
<dbReference type="HAMAP" id="MF_01151">
    <property type="entry name" value="GrpE"/>
    <property type="match status" value="1"/>
</dbReference>
<dbReference type="NCBIfam" id="NF010738">
    <property type="entry name" value="PRK14140.1"/>
    <property type="match status" value="1"/>
</dbReference>
<dbReference type="Gene3D" id="3.90.20.20">
    <property type="match status" value="1"/>
</dbReference>
<evidence type="ECO:0000256" key="1">
    <source>
        <dbReference type="ARBA" id="ARBA00009054"/>
    </source>
</evidence>
<sequence>MAIDENSGRQSDEQSEEQSMQADKHDQSHQGDQEDALHADTDHAGDYEEEALSATDSEADDASRADQSGAVDIAALLGNTAELNKRLADQHEQMLRIQAEMQNVQRRADSDVERARKFALERFVKELLPVVDSLEKALEAEPGDSQSEAVMREGVEMTLGLLVNALKKFDVEPINPVGSPFNPELHEAMSMVANPDMAPNSVMAVLQKGYTLSGRLLRPAMVIVAKAP</sequence>
<feature type="compositionally biased region" description="Basic and acidic residues" evidence="6">
    <location>
        <begin position="1"/>
        <end position="12"/>
    </location>
</feature>
<dbReference type="EMBL" id="BAABBO010000018">
    <property type="protein sequence ID" value="GAA3974962.1"/>
    <property type="molecule type" value="Genomic_DNA"/>
</dbReference>
<evidence type="ECO:0000256" key="3">
    <source>
        <dbReference type="HAMAP-Rule" id="MF_01151"/>
    </source>
</evidence>
<proteinExistence type="inferred from homology"/>